<evidence type="ECO:0000256" key="2">
    <source>
        <dbReference type="ARBA" id="ARBA00023242"/>
    </source>
</evidence>
<dbReference type="OrthoDB" id="410267at2759"/>
<dbReference type="GO" id="GO:0005634">
    <property type="term" value="C:nucleus"/>
    <property type="evidence" value="ECO:0007669"/>
    <property type="project" value="UniProtKB-SubCell"/>
</dbReference>
<feature type="region of interest" description="Disordered" evidence="3">
    <location>
        <begin position="46"/>
        <end position="97"/>
    </location>
</feature>
<dbReference type="Proteomes" id="UP000799444">
    <property type="component" value="Unassembled WGS sequence"/>
</dbReference>
<keyword evidence="6" id="KW-1185">Reference proteome</keyword>
<comment type="caution">
    <text evidence="5">The sequence shown here is derived from an EMBL/GenBank/DDBJ whole genome shotgun (WGS) entry which is preliminary data.</text>
</comment>
<dbReference type="PANTHER" id="PTHR31001:SF76">
    <property type="entry name" value="ZN(2)-C6 FUNGAL-TYPE DOMAIN-CONTAINING PROTEIN"/>
    <property type="match status" value="1"/>
</dbReference>
<reference evidence="5" key="1">
    <citation type="journal article" date="2020" name="Stud. Mycol.">
        <title>101 Dothideomycetes genomes: a test case for predicting lifestyles and emergence of pathogens.</title>
        <authorList>
            <person name="Haridas S."/>
            <person name="Albert R."/>
            <person name="Binder M."/>
            <person name="Bloem J."/>
            <person name="Labutti K."/>
            <person name="Salamov A."/>
            <person name="Andreopoulos B."/>
            <person name="Baker S."/>
            <person name="Barry K."/>
            <person name="Bills G."/>
            <person name="Bluhm B."/>
            <person name="Cannon C."/>
            <person name="Castanera R."/>
            <person name="Culley D."/>
            <person name="Daum C."/>
            <person name="Ezra D."/>
            <person name="Gonzalez J."/>
            <person name="Henrissat B."/>
            <person name="Kuo A."/>
            <person name="Liang C."/>
            <person name="Lipzen A."/>
            <person name="Lutzoni F."/>
            <person name="Magnuson J."/>
            <person name="Mondo S."/>
            <person name="Nolan M."/>
            <person name="Ohm R."/>
            <person name="Pangilinan J."/>
            <person name="Park H.-J."/>
            <person name="Ramirez L."/>
            <person name="Alfaro M."/>
            <person name="Sun H."/>
            <person name="Tritt A."/>
            <person name="Yoshinaga Y."/>
            <person name="Zwiers L.-H."/>
            <person name="Turgeon B."/>
            <person name="Goodwin S."/>
            <person name="Spatafora J."/>
            <person name="Crous P."/>
            <person name="Grigoriev I."/>
        </authorList>
    </citation>
    <scope>NUCLEOTIDE SEQUENCE</scope>
    <source>
        <strain evidence="5">CBS 125425</strain>
    </source>
</reference>
<organism evidence="5 6">
    <name type="scientific">Polyplosphaeria fusca</name>
    <dbReference type="NCBI Taxonomy" id="682080"/>
    <lineage>
        <taxon>Eukaryota</taxon>
        <taxon>Fungi</taxon>
        <taxon>Dikarya</taxon>
        <taxon>Ascomycota</taxon>
        <taxon>Pezizomycotina</taxon>
        <taxon>Dothideomycetes</taxon>
        <taxon>Pleosporomycetidae</taxon>
        <taxon>Pleosporales</taxon>
        <taxon>Tetraplosphaeriaceae</taxon>
        <taxon>Polyplosphaeria</taxon>
    </lineage>
</organism>
<feature type="domain" description="Zn(2)-C6 fungal-type" evidence="4">
    <location>
        <begin position="7"/>
        <end position="38"/>
    </location>
</feature>
<gene>
    <name evidence="5" type="ORF">EJ04DRAFT_557985</name>
</gene>
<name>A0A9P4RCS5_9PLEO</name>
<comment type="subcellular location">
    <subcellularLocation>
        <location evidence="1">Nucleus</location>
    </subcellularLocation>
</comment>
<dbReference type="InterPro" id="IPR001138">
    <property type="entry name" value="Zn2Cys6_DnaBD"/>
</dbReference>
<evidence type="ECO:0000259" key="4">
    <source>
        <dbReference type="PROSITE" id="PS50048"/>
    </source>
</evidence>
<evidence type="ECO:0000256" key="3">
    <source>
        <dbReference type="SAM" id="MobiDB-lite"/>
    </source>
</evidence>
<dbReference type="EMBL" id="ML996097">
    <property type="protein sequence ID" value="KAF2741251.1"/>
    <property type="molecule type" value="Genomic_DNA"/>
</dbReference>
<protein>
    <recommendedName>
        <fullName evidence="4">Zn(2)-C6 fungal-type domain-containing protein</fullName>
    </recommendedName>
</protein>
<dbReference type="CDD" id="cd12148">
    <property type="entry name" value="fungal_TF_MHR"/>
    <property type="match status" value="1"/>
</dbReference>
<evidence type="ECO:0000313" key="5">
    <source>
        <dbReference type="EMBL" id="KAF2741251.1"/>
    </source>
</evidence>
<dbReference type="InterPro" id="IPR036864">
    <property type="entry name" value="Zn2-C6_fun-type_DNA-bd_sf"/>
</dbReference>
<dbReference type="PROSITE" id="PS00463">
    <property type="entry name" value="ZN2_CY6_FUNGAL_1"/>
    <property type="match status" value="1"/>
</dbReference>
<proteinExistence type="predicted"/>
<dbReference type="CDD" id="cd00067">
    <property type="entry name" value="GAL4"/>
    <property type="match status" value="1"/>
</dbReference>
<sequence length="683" mass="76457">MPKARQTCTRCSMRRQKCDRRAPCSRCVTNKEGHLCTTEWTDGYNPNVHRKYPRKDSAPSEAPNPKWPTTPLSDHGTPAQAQAQAQARPNAGHAPETSLDFITFGRSDFSDVSIGNLLSDKEAYNARNQALMNQALNQNAIQDESAIPAGGFSPAARAVEVYHLRSLLPKKPQALQLVDYHQKYMLYWSGGIYHGPSFRTSLLEAYGQSDTLEPSGLDWRWTALLFSIMSASVIASTDECSSSWGIAYADKLRLAKAYGTATITSLIMGDFAANFHIYSIQAIINLHTSEHLVGSAKEFVVFQNAAIAIARGIGLHRLGPHPDDGKVSLTAEQKNALIQREMGRRVWYALVSQDWLCTTSQGLYTIQPRHFTTIRPGHFDEETMAPLPESAPVLTQHTGYLNDVALTLVHFQDEIHEAQDITTKYNVVLKYDMKMREMNSEKLPKILSPRTPFNPEWPKWMGWARRLHQTSCYHKIIMLHQAFLNRSFKDSPQFAYSRWACADAAKTIIEAMSDERDKEEPQWWVEQAFLVTAGITLAIDLFYKLGRKSEEAEYQMWIEKAISKLQTWPLSSLATHGVRLISSLIAERTKKISSQQSVVPPVSSVAAPSFHSNPTPTSLPAQALQGLTPVTDPTIVGEGWVPSQTDVDLMGFEDLMDTLPMEAGLDNNMFFESMLSLANSQLF</sequence>
<dbReference type="PANTHER" id="PTHR31001">
    <property type="entry name" value="UNCHARACTERIZED TRANSCRIPTIONAL REGULATORY PROTEIN"/>
    <property type="match status" value="1"/>
</dbReference>
<dbReference type="GO" id="GO:0008270">
    <property type="term" value="F:zinc ion binding"/>
    <property type="evidence" value="ECO:0007669"/>
    <property type="project" value="InterPro"/>
</dbReference>
<dbReference type="SUPFAM" id="SSF57701">
    <property type="entry name" value="Zn2/Cys6 DNA-binding domain"/>
    <property type="match status" value="1"/>
</dbReference>
<keyword evidence="2" id="KW-0539">Nucleus</keyword>
<dbReference type="Pfam" id="PF00172">
    <property type="entry name" value="Zn_clus"/>
    <property type="match status" value="1"/>
</dbReference>
<evidence type="ECO:0000313" key="6">
    <source>
        <dbReference type="Proteomes" id="UP000799444"/>
    </source>
</evidence>
<dbReference type="PROSITE" id="PS50048">
    <property type="entry name" value="ZN2_CY6_FUNGAL_2"/>
    <property type="match status" value="1"/>
</dbReference>
<dbReference type="SMART" id="SM00066">
    <property type="entry name" value="GAL4"/>
    <property type="match status" value="1"/>
</dbReference>
<evidence type="ECO:0000256" key="1">
    <source>
        <dbReference type="ARBA" id="ARBA00004123"/>
    </source>
</evidence>
<dbReference type="InterPro" id="IPR050613">
    <property type="entry name" value="Sec_Metabolite_Reg"/>
</dbReference>
<accession>A0A9P4RCS5</accession>
<dbReference type="AlphaFoldDB" id="A0A9P4RCS5"/>
<dbReference type="GO" id="GO:0000981">
    <property type="term" value="F:DNA-binding transcription factor activity, RNA polymerase II-specific"/>
    <property type="evidence" value="ECO:0007669"/>
    <property type="project" value="InterPro"/>
</dbReference>